<dbReference type="GO" id="GO:0005783">
    <property type="term" value="C:endoplasmic reticulum"/>
    <property type="evidence" value="ECO:0007669"/>
    <property type="project" value="TreeGrafter"/>
</dbReference>
<dbReference type="GO" id="GO:0046856">
    <property type="term" value="P:phosphatidylinositol dephosphorylation"/>
    <property type="evidence" value="ECO:0007669"/>
    <property type="project" value="TreeGrafter"/>
</dbReference>
<dbReference type="PANTHER" id="PTHR45662">
    <property type="entry name" value="PHOSPHATIDYLINOSITIDE PHOSPHATASE SAC1"/>
    <property type="match status" value="1"/>
</dbReference>
<reference evidence="10" key="2">
    <citation type="submission" date="2018-07" db="EMBL/GenBank/DDBJ databases">
        <authorList>
            <person name="Quirk P.G."/>
            <person name="Krulwich T.A."/>
        </authorList>
    </citation>
    <scope>NUCLEOTIDE SEQUENCE</scope>
</reference>
<sequence length="599" mass="68977">MAFIHDDMNLYTTAEKFFIEPNGKSEVLVIDRLSHDITLNVKTVNNQVIPNGVSQLRKVCGILGVIRVTGGNYLVVATHRVFVGYVNQQIVWRLAGFDLLPYHNSLTHLNEVQRSHNETYLEMVRNVLDTPYFYFSYTYDLSHTQQRLHGASKEFMQMGFAERADQRFVWNKHLMGSFLRPDLRQYCLPIILGFVSIHQVNVNGHYFSWILISRRSIYRAGTRLFSRGIDHTGSVSNYVETEQIIEYDGDRVSFVQIRGSIPLFWRQAPNLKYKPAPKIDNAKDHQTACQRHFENQLALYGKQVLVNLIDHRGREEILEKAYRSIVAEVTNEQNVRYEAFDFHTECRKMRWDRLNILIDRLAHEQDEFGVFHIKKDSVVISSQTGVFRTNCIDCLDRTNVVQSMLARRSLQNTLTKLGVLVPGQKIENTYTFETLFRNVWADNADLISTQYSGTGALKTDFTRTGKRTILGALQDGLNSMTRYYKNNFNDGFRQDSIDLFLGNYVVLDGEGITRTSPLVSQKGWKYGTFPSVLLFAVAMFFASSVLPQEYNTENLLFLLFWGSMVGLTGFGIIKYGIEFVDWPKLLPPPKEKVTSSKNF</sequence>
<dbReference type="InterPro" id="IPR002013">
    <property type="entry name" value="SAC_dom"/>
</dbReference>
<evidence type="ECO:0000256" key="1">
    <source>
        <dbReference type="ARBA" id="ARBA00013038"/>
    </source>
</evidence>
<keyword evidence="7" id="KW-1133">Transmembrane helix</keyword>
<feature type="transmembrane region" description="Helical" evidence="7">
    <location>
        <begin position="555"/>
        <end position="577"/>
    </location>
</feature>
<dbReference type="EC" id="3.1.3.64" evidence="1"/>
<evidence type="ECO:0000256" key="4">
    <source>
        <dbReference type="ARBA" id="ARBA00040795"/>
    </source>
</evidence>
<feature type="transmembrane region" description="Helical" evidence="7">
    <location>
        <begin position="523"/>
        <end position="543"/>
    </location>
</feature>
<keyword evidence="7" id="KW-0812">Transmembrane</keyword>
<feature type="domain" description="SAC" evidence="8">
    <location>
        <begin position="124"/>
        <end position="453"/>
    </location>
</feature>
<evidence type="ECO:0000256" key="6">
    <source>
        <dbReference type="ARBA" id="ARBA00041911"/>
    </source>
</evidence>
<comment type="catalytic activity">
    <reaction evidence="3">
        <text>a 1,2-diacyl-sn-glycero-3-phospho-(1D-myo-inositol 4-phosphate) + H2O = a 1,2-diacyl-sn-glycero-3-phospho-(1D-myo-inositol) + phosphate</text>
        <dbReference type="Rhea" id="RHEA:55652"/>
        <dbReference type="ChEBI" id="CHEBI:15377"/>
        <dbReference type="ChEBI" id="CHEBI:43474"/>
        <dbReference type="ChEBI" id="CHEBI:57880"/>
        <dbReference type="ChEBI" id="CHEBI:58178"/>
    </reaction>
    <physiologicalReaction direction="left-to-right" evidence="3">
        <dbReference type="Rhea" id="RHEA:55653"/>
    </physiologicalReaction>
</comment>
<organism evidence="9">
    <name type="scientific">Culicoides sonorensis</name>
    <name type="common">Biting midge</name>
    <dbReference type="NCBI Taxonomy" id="179676"/>
    <lineage>
        <taxon>Eukaryota</taxon>
        <taxon>Metazoa</taxon>
        <taxon>Ecdysozoa</taxon>
        <taxon>Arthropoda</taxon>
        <taxon>Hexapoda</taxon>
        <taxon>Insecta</taxon>
        <taxon>Pterygota</taxon>
        <taxon>Neoptera</taxon>
        <taxon>Endopterygota</taxon>
        <taxon>Diptera</taxon>
        <taxon>Nematocera</taxon>
        <taxon>Chironomoidea</taxon>
        <taxon>Ceratopogonidae</taxon>
        <taxon>Ceratopogoninae</taxon>
        <taxon>Culicoides</taxon>
        <taxon>Monoculicoides</taxon>
    </lineage>
</organism>
<evidence type="ECO:0000256" key="3">
    <source>
        <dbReference type="ARBA" id="ARBA00036807"/>
    </source>
</evidence>
<evidence type="ECO:0000256" key="5">
    <source>
        <dbReference type="ARBA" id="ARBA00041396"/>
    </source>
</evidence>
<dbReference type="EMBL" id="UFQT01000171">
    <property type="protein sequence ID" value="SSX21085.1"/>
    <property type="molecule type" value="Genomic_DNA"/>
</dbReference>
<dbReference type="VEuPathDB" id="VectorBase:CSON003772"/>
<accession>A0A336KBA1</accession>
<evidence type="ECO:0000313" key="10">
    <source>
        <dbReference type="EMBL" id="SSX21085.1"/>
    </source>
</evidence>
<dbReference type="GO" id="GO:0004438">
    <property type="term" value="F:phosphatidylinositol-3-phosphate phosphatase activity"/>
    <property type="evidence" value="ECO:0007669"/>
    <property type="project" value="UniProtKB-EC"/>
</dbReference>
<proteinExistence type="predicted"/>
<evidence type="ECO:0000313" key="9">
    <source>
        <dbReference type="EMBL" id="SSX00705.1"/>
    </source>
</evidence>
<dbReference type="PANTHER" id="PTHR45662:SF2">
    <property type="entry name" value="PHOSPHATIDYLINOSITOL-3-PHOSPHATASE SAC1"/>
    <property type="match status" value="1"/>
</dbReference>
<dbReference type="AlphaFoldDB" id="A0A336KBA1"/>
<comment type="catalytic activity">
    <reaction evidence="2">
        <text>a 1,2-diacyl-sn-glycero-3-phospho-(1D-myo-inositol-3-phosphate) + H2O = a 1,2-diacyl-sn-glycero-3-phospho-(1D-myo-inositol) + phosphate</text>
        <dbReference type="Rhea" id="RHEA:12316"/>
        <dbReference type="ChEBI" id="CHEBI:15377"/>
        <dbReference type="ChEBI" id="CHEBI:43474"/>
        <dbReference type="ChEBI" id="CHEBI:57880"/>
        <dbReference type="ChEBI" id="CHEBI:58088"/>
        <dbReference type="EC" id="3.1.3.64"/>
    </reaction>
    <physiologicalReaction direction="left-to-right" evidence="2">
        <dbReference type="Rhea" id="RHEA:12317"/>
    </physiologicalReaction>
</comment>
<keyword evidence="7" id="KW-0472">Membrane</keyword>
<dbReference type="Pfam" id="PF02383">
    <property type="entry name" value="Syja_N"/>
    <property type="match status" value="1"/>
</dbReference>
<evidence type="ECO:0000259" key="8">
    <source>
        <dbReference type="PROSITE" id="PS50275"/>
    </source>
</evidence>
<dbReference type="EMBL" id="UFQS01000171">
    <property type="protein sequence ID" value="SSX00705.1"/>
    <property type="molecule type" value="Genomic_DNA"/>
</dbReference>
<dbReference type="OMA" id="ITKAQPV"/>
<gene>
    <name evidence="9" type="primary">CSON003772</name>
</gene>
<name>A0A336KBA1_CULSO</name>
<reference evidence="9" key="1">
    <citation type="submission" date="2018-04" db="EMBL/GenBank/DDBJ databases">
        <authorList>
            <person name="Go L.Y."/>
            <person name="Mitchell J.A."/>
        </authorList>
    </citation>
    <scope>NUCLEOTIDE SEQUENCE</scope>
    <source>
        <tissue evidence="9">Whole organism</tissue>
    </source>
</reference>
<evidence type="ECO:0000256" key="7">
    <source>
        <dbReference type="SAM" id="Phobius"/>
    </source>
</evidence>
<dbReference type="GO" id="GO:0043812">
    <property type="term" value="F:phosphatidylinositol-4-phosphate phosphatase activity"/>
    <property type="evidence" value="ECO:0007669"/>
    <property type="project" value="TreeGrafter"/>
</dbReference>
<dbReference type="PROSITE" id="PS50275">
    <property type="entry name" value="SAC"/>
    <property type="match status" value="1"/>
</dbReference>
<evidence type="ECO:0000256" key="2">
    <source>
        <dbReference type="ARBA" id="ARBA00036631"/>
    </source>
</evidence>
<protein>
    <recommendedName>
        <fullName evidence="4">Phosphatidylinositol-3-phosphatase SAC1</fullName>
        <ecNumber evidence="1">3.1.3.64</ecNumber>
    </recommendedName>
    <alternativeName>
        <fullName evidence="6">Phosphatidylinositol-4-phosphate phosphatase</fullName>
    </alternativeName>
    <alternativeName>
        <fullName evidence="5">Suppressor of actin mutations 1-like protein</fullName>
    </alternativeName>
</protein>